<evidence type="ECO:0000259" key="1">
    <source>
        <dbReference type="Pfam" id="PF03456"/>
    </source>
</evidence>
<dbReference type="PANTHER" id="PTHR15288:SF0">
    <property type="entry name" value="UDENN DOMAIN-CONTAINING PROTEIN"/>
    <property type="match status" value="1"/>
</dbReference>
<evidence type="ECO:0000313" key="2">
    <source>
        <dbReference type="EMBL" id="CAF4445096.1"/>
    </source>
</evidence>
<reference evidence="2" key="1">
    <citation type="submission" date="2021-02" db="EMBL/GenBank/DDBJ databases">
        <authorList>
            <person name="Nowell W R."/>
        </authorList>
    </citation>
    <scope>NUCLEOTIDE SEQUENCE</scope>
</reference>
<dbReference type="Proteomes" id="UP000663844">
    <property type="component" value="Unassembled WGS sequence"/>
</dbReference>
<feature type="non-terminal residue" evidence="2">
    <location>
        <position position="1"/>
    </location>
</feature>
<evidence type="ECO:0000313" key="3">
    <source>
        <dbReference type="Proteomes" id="UP000663844"/>
    </source>
</evidence>
<accession>A0A820S550</accession>
<dbReference type="PANTHER" id="PTHR15288">
    <property type="entry name" value="DENN DOMAIN-CONTAINING PROTEIN 2"/>
    <property type="match status" value="1"/>
</dbReference>
<feature type="domain" description="uDENN" evidence="1">
    <location>
        <begin position="19"/>
        <end position="82"/>
    </location>
</feature>
<dbReference type="InterPro" id="IPR005113">
    <property type="entry name" value="uDENN_dom"/>
</dbReference>
<organism evidence="2 3">
    <name type="scientific">Adineta steineri</name>
    <dbReference type="NCBI Taxonomy" id="433720"/>
    <lineage>
        <taxon>Eukaryota</taxon>
        <taxon>Metazoa</taxon>
        <taxon>Spiralia</taxon>
        <taxon>Gnathifera</taxon>
        <taxon>Rotifera</taxon>
        <taxon>Eurotatoria</taxon>
        <taxon>Bdelloidea</taxon>
        <taxon>Adinetida</taxon>
        <taxon>Adinetidae</taxon>
        <taxon>Adineta</taxon>
    </lineage>
</organism>
<gene>
    <name evidence="2" type="ORF">OXD698_LOCUS54052</name>
</gene>
<name>A0A820S550_9BILA</name>
<dbReference type="AlphaFoldDB" id="A0A820S550"/>
<dbReference type="InterPro" id="IPR051942">
    <property type="entry name" value="DENN_domain_containing_2"/>
</dbReference>
<sequence>YKLSFIITLSDWYIDKELLLGYYPHEDNEMKILEEISPYKHFCFPELNPKQRNGGQILNDQSTYIFTRTLSDGHMEYGYCRRLTKDSNRITKFPIVICIVSSHSYFKLYDAILNELVK</sequence>
<feature type="non-terminal residue" evidence="2">
    <location>
        <position position="118"/>
    </location>
</feature>
<dbReference type="EMBL" id="CAJOAZ010032115">
    <property type="protein sequence ID" value="CAF4445096.1"/>
    <property type="molecule type" value="Genomic_DNA"/>
</dbReference>
<comment type="caution">
    <text evidence="2">The sequence shown here is derived from an EMBL/GenBank/DDBJ whole genome shotgun (WGS) entry which is preliminary data.</text>
</comment>
<dbReference type="Gene3D" id="3.30.450.200">
    <property type="match status" value="1"/>
</dbReference>
<proteinExistence type="predicted"/>
<protein>
    <recommendedName>
        <fullName evidence="1">uDENN domain-containing protein</fullName>
    </recommendedName>
</protein>
<dbReference type="Pfam" id="PF03456">
    <property type="entry name" value="uDENN"/>
    <property type="match status" value="1"/>
</dbReference>